<dbReference type="SUPFAM" id="SSF110849">
    <property type="entry name" value="ParB/Sulfiredoxin"/>
    <property type="match status" value="1"/>
</dbReference>
<name>A0A517S7R6_9PLAN</name>
<dbReference type="CDD" id="cd16401">
    <property type="entry name" value="ParB_N_like_MT"/>
    <property type="match status" value="1"/>
</dbReference>
<dbReference type="OrthoDB" id="9800801at2"/>
<evidence type="ECO:0000259" key="1">
    <source>
        <dbReference type="SMART" id="SM00470"/>
    </source>
</evidence>
<gene>
    <name evidence="2" type="primary">noc_1</name>
    <name evidence="2" type="ORF">Pan44_01580</name>
</gene>
<dbReference type="InParanoid" id="A0A517S7R6"/>
<keyword evidence="3" id="KW-1185">Reference proteome</keyword>
<dbReference type="KEGG" id="ccos:Pan44_01580"/>
<dbReference type="RefSeq" id="WP_145026287.1">
    <property type="nucleotide sequence ID" value="NZ_CP036271.1"/>
</dbReference>
<dbReference type="Proteomes" id="UP000315700">
    <property type="component" value="Chromosome"/>
</dbReference>
<feature type="domain" description="ParB-like N-terminal" evidence="1">
    <location>
        <begin position="4"/>
        <end position="93"/>
    </location>
</feature>
<dbReference type="InterPro" id="IPR036086">
    <property type="entry name" value="ParB/Sulfiredoxin_sf"/>
</dbReference>
<accession>A0A517S7R6</accession>
<reference evidence="2 3" key="1">
    <citation type="submission" date="2019-02" db="EMBL/GenBank/DDBJ databases">
        <title>Deep-cultivation of Planctomycetes and their phenomic and genomic characterization uncovers novel biology.</title>
        <authorList>
            <person name="Wiegand S."/>
            <person name="Jogler M."/>
            <person name="Boedeker C."/>
            <person name="Pinto D."/>
            <person name="Vollmers J."/>
            <person name="Rivas-Marin E."/>
            <person name="Kohn T."/>
            <person name="Peeters S.H."/>
            <person name="Heuer A."/>
            <person name="Rast P."/>
            <person name="Oberbeckmann S."/>
            <person name="Bunk B."/>
            <person name="Jeske O."/>
            <person name="Meyerdierks A."/>
            <person name="Storesund J.E."/>
            <person name="Kallscheuer N."/>
            <person name="Luecker S."/>
            <person name="Lage O.M."/>
            <person name="Pohl T."/>
            <person name="Merkel B.J."/>
            <person name="Hornburger P."/>
            <person name="Mueller R.-W."/>
            <person name="Bruemmer F."/>
            <person name="Labrenz M."/>
            <person name="Spormann A.M."/>
            <person name="Op den Camp H."/>
            <person name="Overmann J."/>
            <person name="Amann R."/>
            <person name="Jetten M.S.M."/>
            <person name="Mascher T."/>
            <person name="Medema M.H."/>
            <person name="Devos D.P."/>
            <person name="Kaster A.-K."/>
            <person name="Ovreas L."/>
            <person name="Rohde M."/>
            <person name="Galperin M.Y."/>
            <person name="Jogler C."/>
        </authorList>
    </citation>
    <scope>NUCLEOTIDE SEQUENCE [LARGE SCALE GENOMIC DNA]</scope>
    <source>
        <strain evidence="2 3">Pan44</strain>
    </source>
</reference>
<dbReference type="AlphaFoldDB" id="A0A517S7R6"/>
<dbReference type="Pfam" id="PF02195">
    <property type="entry name" value="ParB_N"/>
    <property type="match status" value="1"/>
</dbReference>
<dbReference type="SMART" id="SM00470">
    <property type="entry name" value="ParB"/>
    <property type="match status" value="1"/>
</dbReference>
<proteinExistence type="predicted"/>
<dbReference type="InterPro" id="IPR003115">
    <property type="entry name" value="ParB_N"/>
</dbReference>
<evidence type="ECO:0000313" key="3">
    <source>
        <dbReference type="Proteomes" id="UP000315700"/>
    </source>
</evidence>
<dbReference type="EMBL" id="CP036271">
    <property type="protein sequence ID" value="QDT52149.1"/>
    <property type="molecule type" value="Genomic_DNA"/>
</dbReference>
<dbReference type="Gene3D" id="3.90.1530.10">
    <property type="entry name" value="Conserved hypothetical protein from pyrococcus furiosus pfu- 392566-001, ParB domain"/>
    <property type="match status" value="1"/>
</dbReference>
<protein>
    <submittedName>
        <fullName evidence="2">Nucleoid occlusion protein</fullName>
    </submittedName>
</protein>
<evidence type="ECO:0000313" key="2">
    <source>
        <dbReference type="EMBL" id="QDT52149.1"/>
    </source>
</evidence>
<organism evidence="2 3">
    <name type="scientific">Caulifigura coniformis</name>
    <dbReference type="NCBI Taxonomy" id="2527983"/>
    <lineage>
        <taxon>Bacteria</taxon>
        <taxon>Pseudomonadati</taxon>
        <taxon>Planctomycetota</taxon>
        <taxon>Planctomycetia</taxon>
        <taxon>Planctomycetales</taxon>
        <taxon>Planctomycetaceae</taxon>
        <taxon>Caulifigura</taxon>
    </lineage>
</organism>
<sequence length="186" mass="21102">MNIQRLPVTQIVPAPYNPRRALKPGDARFEKLARSLNEFDLVQPLVWNSRTGHLVGGHQRLEVLKHRGWSEVDCVVVDLTLEREKALNVTLNNAEVGGDWELDRLAELLADLHELPDFDATLTGFDERQLTDLLMRPMDDDFEEVDEKPDVVTATLEIPHEAWAAAQTRLNQLLSEAPSIRLHVSD</sequence>